<gene>
    <name evidence="2" type="ORF">GCM10010466_15180</name>
</gene>
<evidence type="ECO:0000313" key="3">
    <source>
        <dbReference type="Proteomes" id="UP001500320"/>
    </source>
</evidence>
<evidence type="ECO:0000313" key="2">
    <source>
        <dbReference type="EMBL" id="GAA3125267.1"/>
    </source>
</evidence>
<reference evidence="3" key="1">
    <citation type="journal article" date="2019" name="Int. J. Syst. Evol. Microbiol.">
        <title>The Global Catalogue of Microorganisms (GCM) 10K type strain sequencing project: providing services to taxonomists for standard genome sequencing and annotation.</title>
        <authorList>
            <consortium name="The Broad Institute Genomics Platform"/>
            <consortium name="The Broad Institute Genome Sequencing Center for Infectious Disease"/>
            <person name="Wu L."/>
            <person name="Ma J."/>
        </authorList>
    </citation>
    <scope>NUCLEOTIDE SEQUENCE [LARGE SCALE GENOMIC DNA]</scope>
    <source>
        <strain evidence="3">JCM 9373</strain>
    </source>
</reference>
<accession>A0ABP6MTJ8</accession>
<comment type="caution">
    <text evidence="2">The sequence shown here is derived from an EMBL/GenBank/DDBJ whole genome shotgun (WGS) entry which is preliminary data.</text>
</comment>
<dbReference type="EMBL" id="BAAAUT010000009">
    <property type="protein sequence ID" value="GAA3125267.1"/>
    <property type="molecule type" value="Genomic_DNA"/>
</dbReference>
<name>A0ABP6MTJ8_9ACTN</name>
<organism evidence="2 3">
    <name type="scientific">Planomonospora alba</name>
    <dbReference type="NCBI Taxonomy" id="161354"/>
    <lineage>
        <taxon>Bacteria</taxon>
        <taxon>Bacillati</taxon>
        <taxon>Actinomycetota</taxon>
        <taxon>Actinomycetes</taxon>
        <taxon>Streptosporangiales</taxon>
        <taxon>Streptosporangiaceae</taxon>
        <taxon>Planomonospora</taxon>
    </lineage>
</organism>
<protein>
    <submittedName>
        <fullName evidence="2">Uncharacterized protein</fullName>
    </submittedName>
</protein>
<feature type="region of interest" description="Disordered" evidence="1">
    <location>
        <begin position="115"/>
        <end position="157"/>
    </location>
</feature>
<sequence>MSQALARLVRSFADEELVLDRGSPNTEARSNLMVFGFDSEDFDAAPVGQALGAVGDRLRERFADVPGPVTFYARYDEQAGQLRCSVASAEPDGLPFGGRSRPVSTPAPALALMAADDTDPGVVPWTDLEGASAEETADPDEGAGRPFPVFTVRLTRS</sequence>
<dbReference type="Proteomes" id="UP001500320">
    <property type="component" value="Unassembled WGS sequence"/>
</dbReference>
<evidence type="ECO:0000256" key="1">
    <source>
        <dbReference type="SAM" id="MobiDB-lite"/>
    </source>
</evidence>
<proteinExistence type="predicted"/>
<keyword evidence="3" id="KW-1185">Reference proteome</keyword>